<feature type="transmembrane region" description="Helical" evidence="7">
    <location>
        <begin position="151"/>
        <end position="183"/>
    </location>
</feature>
<keyword evidence="4 7" id="KW-0256">Endoplasmic reticulum</keyword>
<comment type="subcellular location">
    <subcellularLocation>
        <location evidence="1 7">Endoplasmic reticulum membrane</location>
        <topology evidence="1 7">Multi-pass membrane protein</topology>
    </subcellularLocation>
</comment>
<evidence type="ECO:0000313" key="10">
    <source>
        <dbReference type="Proteomes" id="UP001158576"/>
    </source>
</evidence>
<dbReference type="InterPro" id="IPR035952">
    <property type="entry name" value="Rhomboid-like_sf"/>
</dbReference>
<dbReference type="Proteomes" id="UP001158576">
    <property type="component" value="Chromosome 2"/>
</dbReference>
<sequence length="244" mass="27927">MNNDLAGWYNSIPPISRYWFTAAIVGPLALRLGVVSGETVILNTDLFWGSFHIWRPFTALFVYGLGFPYLTKLYFLYNYSTRLEKDHFAGKPADMAYMMLVIFLTTIGIGMIMKMPVLFIPPIIACIYVWCNLYKDVIVSFFFGLKFKAIYLPWILMVFGLIVANDGFNELLGIFIGHVYYFLKYRYPTEFGGPNLLETPQWLLNIFPEERASGGFGTAPPRRAQTENQPRGRWFTGAGNRLGD</sequence>
<feature type="region of interest" description="Disordered" evidence="8">
    <location>
        <begin position="214"/>
        <end position="244"/>
    </location>
</feature>
<feature type="transmembrane region" description="Helical" evidence="7">
    <location>
        <begin position="53"/>
        <end position="75"/>
    </location>
</feature>
<dbReference type="InterPro" id="IPR007599">
    <property type="entry name" value="DER1"/>
</dbReference>
<keyword evidence="10" id="KW-1185">Reference proteome</keyword>
<evidence type="ECO:0000256" key="4">
    <source>
        <dbReference type="ARBA" id="ARBA00022824"/>
    </source>
</evidence>
<keyword evidence="6 7" id="KW-0472">Membrane</keyword>
<evidence type="ECO:0000256" key="8">
    <source>
        <dbReference type="SAM" id="MobiDB-lite"/>
    </source>
</evidence>
<dbReference type="PANTHER" id="PTHR11009">
    <property type="entry name" value="DER1-LIKE PROTEIN, DERLIN"/>
    <property type="match status" value="1"/>
</dbReference>
<evidence type="ECO:0000256" key="2">
    <source>
        <dbReference type="ARBA" id="ARBA00008917"/>
    </source>
</evidence>
<dbReference type="Pfam" id="PF04511">
    <property type="entry name" value="DER1"/>
    <property type="match status" value="1"/>
</dbReference>
<accession>A0ABN7TC89</accession>
<gene>
    <name evidence="9" type="ORF">OKIOD_LOCUS17127</name>
</gene>
<comment type="function">
    <text evidence="7">May be involved in the degradation of misfolded endoplasmic reticulum (ER) luminal proteins.</text>
</comment>
<evidence type="ECO:0000256" key="3">
    <source>
        <dbReference type="ARBA" id="ARBA00022692"/>
    </source>
</evidence>
<protein>
    <recommendedName>
        <fullName evidence="7">Derlin</fullName>
    </recommendedName>
</protein>
<reference evidence="9 10" key="1">
    <citation type="submission" date="2021-04" db="EMBL/GenBank/DDBJ databases">
        <authorList>
            <person name="Bliznina A."/>
        </authorList>
    </citation>
    <scope>NUCLEOTIDE SEQUENCE [LARGE SCALE GENOMIC DNA]</scope>
</reference>
<evidence type="ECO:0000256" key="5">
    <source>
        <dbReference type="ARBA" id="ARBA00022989"/>
    </source>
</evidence>
<evidence type="ECO:0000256" key="1">
    <source>
        <dbReference type="ARBA" id="ARBA00004477"/>
    </source>
</evidence>
<feature type="transmembrane region" description="Helical" evidence="7">
    <location>
        <begin position="95"/>
        <end position="113"/>
    </location>
</feature>
<dbReference type="SUPFAM" id="SSF144091">
    <property type="entry name" value="Rhomboid-like"/>
    <property type="match status" value="1"/>
</dbReference>
<dbReference type="EMBL" id="OU015567">
    <property type="protein sequence ID" value="CAG5114301.1"/>
    <property type="molecule type" value="Genomic_DNA"/>
</dbReference>
<name>A0ABN7TC89_OIKDI</name>
<evidence type="ECO:0000256" key="7">
    <source>
        <dbReference type="RuleBase" id="RU363059"/>
    </source>
</evidence>
<comment type="similarity">
    <text evidence="2 7">Belongs to the derlin family.</text>
</comment>
<keyword evidence="5 7" id="KW-1133">Transmembrane helix</keyword>
<evidence type="ECO:0000313" key="9">
    <source>
        <dbReference type="EMBL" id="CAG5114301.1"/>
    </source>
</evidence>
<proteinExistence type="inferred from homology"/>
<keyword evidence="3 7" id="KW-0812">Transmembrane</keyword>
<feature type="transmembrane region" description="Helical" evidence="7">
    <location>
        <begin position="18"/>
        <end position="41"/>
    </location>
</feature>
<organism evidence="9 10">
    <name type="scientific">Oikopleura dioica</name>
    <name type="common">Tunicate</name>
    <dbReference type="NCBI Taxonomy" id="34765"/>
    <lineage>
        <taxon>Eukaryota</taxon>
        <taxon>Metazoa</taxon>
        <taxon>Chordata</taxon>
        <taxon>Tunicata</taxon>
        <taxon>Appendicularia</taxon>
        <taxon>Copelata</taxon>
        <taxon>Oikopleuridae</taxon>
        <taxon>Oikopleura</taxon>
    </lineage>
</organism>
<evidence type="ECO:0000256" key="6">
    <source>
        <dbReference type="ARBA" id="ARBA00023136"/>
    </source>
</evidence>